<keyword evidence="1" id="KW-0285">Flavoprotein</keyword>
<organism evidence="6 7">
    <name type="scientific">Leptospira ognonensis</name>
    <dbReference type="NCBI Taxonomy" id="2484945"/>
    <lineage>
        <taxon>Bacteria</taxon>
        <taxon>Pseudomonadati</taxon>
        <taxon>Spirochaetota</taxon>
        <taxon>Spirochaetia</taxon>
        <taxon>Leptospirales</taxon>
        <taxon>Leptospiraceae</taxon>
        <taxon>Leptospira</taxon>
    </lineage>
</organism>
<keyword evidence="2" id="KW-0732">Signal</keyword>
<dbReference type="Pfam" id="PF13450">
    <property type="entry name" value="NAD_binding_8"/>
    <property type="match status" value="1"/>
</dbReference>
<dbReference type="SUPFAM" id="SSF51905">
    <property type="entry name" value="FAD/NAD(P)-binding domain"/>
    <property type="match status" value="1"/>
</dbReference>
<name>A0A4R9JY98_9LEPT</name>
<dbReference type="RefSeq" id="WP_135624220.1">
    <property type="nucleotide sequence ID" value="NZ_RQGD01000034.1"/>
</dbReference>
<dbReference type="Gene3D" id="3.50.50.60">
    <property type="entry name" value="FAD/NAD(P)-binding domain"/>
    <property type="match status" value="2"/>
</dbReference>
<dbReference type="PANTHER" id="PTHR46091">
    <property type="entry name" value="BLR7054 PROTEIN"/>
    <property type="match status" value="1"/>
</dbReference>
<evidence type="ECO:0000256" key="2">
    <source>
        <dbReference type="ARBA" id="ARBA00022729"/>
    </source>
</evidence>
<evidence type="ECO:0000313" key="6">
    <source>
        <dbReference type="EMBL" id="TGL58201.1"/>
    </source>
</evidence>
<dbReference type="InterPro" id="IPR052206">
    <property type="entry name" value="Retinol_saturase"/>
</dbReference>
<dbReference type="AlphaFoldDB" id="A0A4R9JY98"/>
<protein>
    <submittedName>
        <fullName evidence="6">NAD(P)/FAD-dependent oxidoreductase</fullName>
    </submittedName>
</protein>
<dbReference type="Proteomes" id="UP000297693">
    <property type="component" value="Unassembled WGS sequence"/>
</dbReference>
<comment type="caution">
    <text evidence="6">The sequence shown here is derived from an EMBL/GenBank/DDBJ whole genome shotgun (WGS) entry which is preliminary data.</text>
</comment>
<accession>A0A4R9JY98</accession>
<keyword evidence="5" id="KW-0520">NAD</keyword>
<evidence type="ECO:0000256" key="5">
    <source>
        <dbReference type="ARBA" id="ARBA00023027"/>
    </source>
</evidence>
<dbReference type="OrthoDB" id="9814556at2"/>
<keyword evidence="7" id="KW-1185">Reference proteome</keyword>
<reference evidence="6" key="1">
    <citation type="journal article" date="2019" name="PLoS Negl. Trop. Dis.">
        <title>Revisiting the worldwide diversity of Leptospira species in the environment.</title>
        <authorList>
            <person name="Vincent A.T."/>
            <person name="Schiettekatte O."/>
            <person name="Bourhy P."/>
            <person name="Veyrier F.J."/>
            <person name="Picardeau M."/>
        </authorList>
    </citation>
    <scope>NUCLEOTIDE SEQUENCE [LARGE SCALE GENOMIC DNA]</scope>
    <source>
        <strain evidence="6">201702476</strain>
    </source>
</reference>
<dbReference type="PANTHER" id="PTHR46091:SF3">
    <property type="entry name" value="AMINE OXIDASE DOMAIN-CONTAINING PROTEIN"/>
    <property type="match status" value="1"/>
</dbReference>
<evidence type="ECO:0000313" key="7">
    <source>
        <dbReference type="Proteomes" id="UP000297693"/>
    </source>
</evidence>
<gene>
    <name evidence="6" type="ORF">EHQ58_12550</name>
</gene>
<evidence type="ECO:0000256" key="3">
    <source>
        <dbReference type="ARBA" id="ARBA00022827"/>
    </source>
</evidence>
<sequence length="529" mass="59604">MQNEAIEDKYDVICIGSGMGSLTVSSLLSQYAGKKVLVIEKHFQAGGYTHAFARKANKFHWDVGIHYVGDMHETGFSRLLMDKITSKKVVWQKMPEPFEKFVYPNGTFDLYGNEEKFKSDLISRFPEETDSIQRYFKDLHKAAALFGKSIMMKSSTPDLRAFKGQLENSNIETLKDYLDCYFKNADIKAVLASQWGDYGLPPSKCLFATHAALVVHYFNGGYYPVGGGGKIFESVEPVIKANGGTVLNTTEVTEIIIEQGKAIGVKTRFLRGEKPERNYYAPIIVSCAGAYPTYMKLVPDSVPIVFRKNLQDFYKREKMATSICVYMGLSESPATLGFKGENYWIFSSNDHEANFSERNEWLKNFGEIRNLYMSFPSLKDADAKHHTADMITFTDYSLFEKWKDSPWKKRGEEYEAFKKKIADTVVETIEKRFPGFKKIVEYIEVSTPLTNEHFTSHPDGAIYGLACVPERYDKSKSPWFEVTTPIEGLYLTGADAGGSPGIAGAMMGGLATTLKILGSRDLLKKILKE</sequence>
<keyword evidence="4" id="KW-0521">NADP</keyword>
<evidence type="ECO:0000256" key="4">
    <source>
        <dbReference type="ARBA" id="ARBA00022857"/>
    </source>
</evidence>
<evidence type="ECO:0000256" key="1">
    <source>
        <dbReference type="ARBA" id="ARBA00022630"/>
    </source>
</evidence>
<proteinExistence type="predicted"/>
<dbReference type="EMBL" id="RQGD01000034">
    <property type="protein sequence ID" value="TGL58201.1"/>
    <property type="molecule type" value="Genomic_DNA"/>
</dbReference>
<keyword evidence="3" id="KW-0274">FAD</keyword>
<dbReference type="InterPro" id="IPR036188">
    <property type="entry name" value="FAD/NAD-bd_sf"/>
</dbReference>